<evidence type="ECO:0000256" key="1">
    <source>
        <dbReference type="SAM" id="SignalP"/>
    </source>
</evidence>
<keyword evidence="3" id="KW-1185">Reference proteome</keyword>
<feature type="signal peptide" evidence="1">
    <location>
        <begin position="1"/>
        <end position="20"/>
    </location>
</feature>
<name>A0A5C3N491_9AGAM</name>
<dbReference type="Proteomes" id="UP000305948">
    <property type="component" value="Unassembled WGS sequence"/>
</dbReference>
<organism evidence="2 3">
    <name type="scientific">Heliocybe sulcata</name>
    <dbReference type="NCBI Taxonomy" id="5364"/>
    <lineage>
        <taxon>Eukaryota</taxon>
        <taxon>Fungi</taxon>
        <taxon>Dikarya</taxon>
        <taxon>Basidiomycota</taxon>
        <taxon>Agaricomycotina</taxon>
        <taxon>Agaricomycetes</taxon>
        <taxon>Gloeophyllales</taxon>
        <taxon>Gloeophyllaceae</taxon>
        <taxon>Heliocybe</taxon>
    </lineage>
</organism>
<proteinExistence type="predicted"/>
<gene>
    <name evidence="2" type="ORF">OE88DRAFT_1421949</name>
</gene>
<dbReference type="OrthoDB" id="3944184at2759"/>
<dbReference type="AlphaFoldDB" id="A0A5C3N491"/>
<dbReference type="EMBL" id="ML213509">
    <property type="protein sequence ID" value="TFK52589.1"/>
    <property type="molecule type" value="Genomic_DNA"/>
</dbReference>
<sequence>MATLIMLMTYLLALLAFVSATPAPRDGTQGTIVSPAPGDTISPGQAFDFKYNTMADYGSSSYNFTVFLVTSPAQAMVPSTEFMQGHYFGRFQEANYPAVPYATNPPPSQLIMPNFDKSPGGFGSGSWAANATFYLAVLEEWDSGNGALGTKMSLAITPVIYNATTSS</sequence>
<reference evidence="2 3" key="1">
    <citation type="journal article" date="2019" name="Nat. Ecol. Evol.">
        <title>Megaphylogeny resolves global patterns of mushroom evolution.</title>
        <authorList>
            <person name="Varga T."/>
            <person name="Krizsan K."/>
            <person name="Foldi C."/>
            <person name="Dima B."/>
            <person name="Sanchez-Garcia M."/>
            <person name="Sanchez-Ramirez S."/>
            <person name="Szollosi G.J."/>
            <person name="Szarkandi J.G."/>
            <person name="Papp V."/>
            <person name="Albert L."/>
            <person name="Andreopoulos W."/>
            <person name="Angelini C."/>
            <person name="Antonin V."/>
            <person name="Barry K.W."/>
            <person name="Bougher N.L."/>
            <person name="Buchanan P."/>
            <person name="Buyck B."/>
            <person name="Bense V."/>
            <person name="Catcheside P."/>
            <person name="Chovatia M."/>
            <person name="Cooper J."/>
            <person name="Damon W."/>
            <person name="Desjardin D."/>
            <person name="Finy P."/>
            <person name="Geml J."/>
            <person name="Haridas S."/>
            <person name="Hughes K."/>
            <person name="Justo A."/>
            <person name="Karasinski D."/>
            <person name="Kautmanova I."/>
            <person name="Kiss B."/>
            <person name="Kocsube S."/>
            <person name="Kotiranta H."/>
            <person name="LaButti K.M."/>
            <person name="Lechner B.E."/>
            <person name="Liimatainen K."/>
            <person name="Lipzen A."/>
            <person name="Lukacs Z."/>
            <person name="Mihaltcheva S."/>
            <person name="Morgado L.N."/>
            <person name="Niskanen T."/>
            <person name="Noordeloos M.E."/>
            <person name="Ohm R.A."/>
            <person name="Ortiz-Santana B."/>
            <person name="Ovrebo C."/>
            <person name="Racz N."/>
            <person name="Riley R."/>
            <person name="Savchenko A."/>
            <person name="Shiryaev A."/>
            <person name="Soop K."/>
            <person name="Spirin V."/>
            <person name="Szebenyi C."/>
            <person name="Tomsovsky M."/>
            <person name="Tulloss R.E."/>
            <person name="Uehling J."/>
            <person name="Grigoriev I.V."/>
            <person name="Vagvolgyi C."/>
            <person name="Papp T."/>
            <person name="Martin F.M."/>
            <person name="Miettinen O."/>
            <person name="Hibbett D.S."/>
            <person name="Nagy L.G."/>
        </authorList>
    </citation>
    <scope>NUCLEOTIDE SEQUENCE [LARGE SCALE GENOMIC DNA]</scope>
    <source>
        <strain evidence="2 3">OMC1185</strain>
    </source>
</reference>
<feature type="chain" id="PRO_5022995239" evidence="1">
    <location>
        <begin position="21"/>
        <end position="167"/>
    </location>
</feature>
<protein>
    <submittedName>
        <fullName evidence="2">Uncharacterized protein</fullName>
    </submittedName>
</protein>
<evidence type="ECO:0000313" key="2">
    <source>
        <dbReference type="EMBL" id="TFK52589.1"/>
    </source>
</evidence>
<keyword evidence="1" id="KW-0732">Signal</keyword>
<evidence type="ECO:0000313" key="3">
    <source>
        <dbReference type="Proteomes" id="UP000305948"/>
    </source>
</evidence>
<accession>A0A5C3N491</accession>